<comment type="caution">
    <text evidence="2">The sequence shown here is derived from an EMBL/GenBank/DDBJ whole genome shotgun (WGS) entry which is preliminary data.</text>
</comment>
<proteinExistence type="predicted"/>
<dbReference type="GeneID" id="25790193"/>
<keyword evidence="3" id="KW-1185">Reference proteome</keyword>
<protein>
    <submittedName>
        <fullName evidence="2">Uncharacterized protein</fullName>
    </submittedName>
</protein>
<dbReference type="EMBL" id="ABDF02000075">
    <property type="protein sequence ID" value="EHK21089.1"/>
    <property type="molecule type" value="Genomic_DNA"/>
</dbReference>
<dbReference type="HOGENOM" id="CLU_819059_0_0_1"/>
<gene>
    <name evidence="2" type="ORF">TRIVIDRAFT_202300</name>
</gene>
<dbReference type="RefSeq" id="XP_013955283.1">
    <property type="nucleotide sequence ID" value="XM_014099808.1"/>
</dbReference>
<evidence type="ECO:0000256" key="1">
    <source>
        <dbReference type="SAM" id="MobiDB-lite"/>
    </source>
</evidence>
<evidence type="ECO:0000313" key="3">
    <source>
        <dbReference type="Proteomes" id="UP000007115"/>
    </source>
</evidence>
<reference evidence="2 3" key="1">
    <citation type="journal article" date="2011" name="Genome Biol.">
        <title>Comparative genome sequence analysis underscores mycoparasitism as the ancestral life style of Trichoderma.</title>
        <authorList>
            <person name="Kubicek C.P."/>
            <person name="Herrera-Estrella A."/>
            <person name="Seidl-Seiboth V."/>
            <person name="Martinez D.A."/>
            <person name="Druzhinina I.S."/>
            <person name="Thon M."/>
            <person name="Zeilinger S."/>
            <person name="Casas-Flores S."/>
            <person name="Horwitz B.A."/>
            <person name="Mukherjee P.K."/>
            <person name="Mukherjee M."/>
            <person name="Kredics L."/>
            <person name="Alcaraz L.D."/>
            <person name="Aerts A."/>
            <person name="Antal Z."/>
            <person name="Atanasova L."/>
            <person name="Cervantes-Badillo M.G."/>
            <person name="Challacombe J."/>
            <person name="Chertkov O."/>
            <person name="McCluskey K."/>
            <person name="Coulpier F."/>
            <person name="Deshpande N."/>
            <person name="von Doehren H."/>
            <person name="Ebbole D.J."/>
            <person name="Esquivel-Naranjo E.U."/>
            <person name="Fekete E."/>
            <person name="Flipphi M."/>
            <person name="Glaser F."/>
            <person name="Gomez-Rodriguez E.Y."/>
            <person name="Gruber S."/>
            <person name="Han C."/>
            <person name="Henrissat B."/>
            <person name="Hermosa R."/>
            <person name="Hernandez-Onate M."/>
            <person name="Karaffa L."/>
            <person name="Kosti I."/>
            <person name="Le Crom S."/>
            <person name="Lindquist E."/>
            <person name="Lucas S."/>
            <person name="Luebeck M."/>
            <person name="Luebeck P.S."/>
            <person name="Margeot A."/>
            <person name="Metz B."/>
            <person name="Misra M."/>
            <person name="Nevalainen H."/>
            <person name="Omann M."/>
            <person name="Packer N."/>
            <person name="Perrone G."/>
            <person name="Uresti-Rivera E.E."/>
            <person name="Salamov A."/>
            <person name="Schmoll M."/>
            <person name="Seiboth B."/>
            <person name="Shapiro H."/>
            <person name="Sukno S."/>
            <person name="Tamayo-Ramos J.A."/>
            <person name="Tisch D."/>
            <person name="Wiest A."/>
            <person name="Wilkinson H.H."/>
            <person name="Zhang M."/>
            <person name="Coutinho P.M."/>
            <person name="Kenerley C.M."/>
            <person name="Monte E."/>
            <person name="Baker S.E."/>
            <person name="Grigoriev I.V."/>
        </authorList>
    </citation>
    <scope>NUCLEOTIDE SEQUENCE [LARGE SCALE GENOMIC DNA]</scope>
    <source>
        <strain evidence="3">Gv29-8 / FGSC 10586</strain>
    </source>
</reference>
<feature type="region of interest" description="Disordered" evidence="1">
    <location>
        <begin position="158"/>
        <end position="211"/>
    </location>
</feature>
<name>G9MWV7_HYPVG</name>
<dbReference type="Proteomes" id="UP000007115">
    <property type="component" value="Unassembled WGS sequence"/>
</dbReference>
<dbReference type="AlphaFoldDB" id="G9MWV7"/>
<dbReference type="OMA" id="PLLNIGH"/>
<organism evidence="2 3">
    <name type="scientific">Hypocrea virens (strain Gv29-8 / FGSC 10586)</name>
    <name type="common">Gliocladium virens</name>
    <name type="synonym">Trichoderma virens</name>
    <dbReference type="NCBI Taxonomy" id="413071"/>
    <lineage>
        <taxon>Eukaryota</taxon>
        <taxon>Fungi</taxon>
        <taxon>Dikarya</taxon>
        <taxon>Ascomycota</taxon>
        <taxon>Pezizomycotina</taxon>
        <taxon>Sordariomycetes</taxon>
        <taxon>Hypocreomycetidae</taxon>
        <taxon>Hypocreales</taxon>
        <taxon>Hypocreaceae</taxon>
        <taxon>Trichoderma</taxon>
    </lineage>
</organism>
<evidence type="ECO:0000313" key="2">
    <source>
        <dbReference type="EMBL" id="EHK21089.1"/>
    </source>
</evidence>
<dbReference type="InParanoid" id="G9MWV7"/>
<accession>G9MWV7</accession>
<sequence>MMSATTSDSHGALDVPKNVHLSKIRFSYRKLVSRWHLNLSVPRSISPSTALVSAALTTAAPVFKFGTRRLLFVPEVPTFTRQISVSQLSFYTASEGDDVPPSTLRSSSVGVPQRPCIRVRTISADGSFARSSLGPNDFTWMNNRREVPTAATFAQPMSSTSHWLEIPPSPHHPGNGNSDRQNRFKRRPSLSWSFRNASQDSHASRASTRSVSSQVSVDIMDKFRRLLSTMDDLIDSHKKKLRSPLLNIGHTKSLKSECREALVSFQKEIHSLDQKQVTDTTDPHHSSSLFKLYHELREMLLNHKCGLSKDNLSDPNYCKDFCGKIEDCRVRLASFKHGI</sequence>
<dbReference type="VEuPathDB" id="FungiDB:TRIVIDRAFT_202300"/>
<dbReference type="eggNOG" id="ENOG502RA9S">
    <property type="taxonomic scope" value="Eukaryota"/>
</dbReference>
<feature type="compositionally biased region" description="Polar residues" evidence="1">
    <location>
        <begin position="190"/>
        <end position="211"/>
    </location>
</feature>